<evidence type="ECO:0000313" key="3">
    <source>
        <dbReference type="Proteomes" id="UP000614601"/>
    </source>
</evidence>
<comment type="caution">
    <text evidence="2">The sequence shown here is derived from an EMBL/GenBank/DDBJ whole genome shotgun (WGS) entry which is preliminary data.</text>
</comment>
<dbReference type="InterPro" id="IPR040264">
    <property type="entry name" value="T15H9.4-like"/>
</dbReference>
<proteinExistence type="predicted"/>
<protein>
    <recommendedName>
        <fullName evidence="4">PDZ domain-containing protein</fullName>
    </recommendedName>
</protein>
<feature type="compositionally biased region" description="Basic and acidic residues" evidence="1">
    <location>
        <begin position="268"/>
        <end position="279"/>
    </location>
</feature>
<feature type="region of interest" description="Disordered" evidence="1">
    <location>
        <begin position="268"/>
        <end position="288"/>
    </location>
</feature>
<dbReference type="EMBL" id="CAJFCW020000001">
    <property type="protein sequence ID" value="CAG9080097.1"/>
    <property type="molecule type" value="Genomic_DNA"/>
</dbReference>
<evidence type="ECO:0000256" key="1">
    <source>
        <dbReference type="SAM" id="MobiDB-lite"/>
    </source>
</evidence>
<dbReference type="PANTHER" id="PTHR31327">
    <property type="entry name" value="SPERM MEIOSIS PDZ DOMAIN CONTAINING PROTEINS-RELATED"/>
    <property type="match status" value="1"/>
</dbReference>
<dbReference type="Proteomes" id="UP000783686">
    <property type="component" value="Unassembled WGS sequence"/>
</dbReference>
<accession>A0A811JS56</accession>
<dbReference type="AlphaFoldDB" id="A0A811JS56"/>
<gene>
    <name evidence="2" type="ORF">BOKJ2_LOCUS682</name>
</gene>
<keyword evidence="3" id="KW-1185">Reference proteome</keyword>
<dbReference type="OrthoDB" id="5833969at2759"/>
<dbReference type="SUPFAM" id="SSF50156">
    <property type="entry name" value="PDZ domain-like"/>
    <property type="match status" value="1"/>
</dbReference>
<evidence type="ECO:0008006" key="4">
    <source>
        <dbReference type="Google" id="ProtNLM"/>
    </source>
</evidence>
<reference evidence="2" key="1">
    <citation type="submission" date="2020-09" db="EMBL/GenBank/DDBJ databases">
        <authorList>
            <person name="Kikuchi T."/>
        </authorList>
    </citation>
    <scope>NUCLEOTIDE SEQUENCE</scope>
    <source>
        <strain evidence="2">SH1</strain>
    </source>
</reference>
<evidence type="ECO:0000313" key="2">
    <source>
        <dbReference type="EMBL" id="CAD5205998.1"/>
    </source>
</evidence>
<name>A0A811JS56_9BILA</name>
<dbReference type="Proteomes" id="UP000614601">
    <property type="component" value="Unassembled WGS sequence"/>
</dbReference>
<organism evidence="2 3">
    <name type="scientific">Bursaphelenchus okinawaensis</name>
    <dbReference type="NCBI Taxonomy" id="465554"/>
    <lineage>
        <taxon>Eukaryota</taxon>
        <taxon>Metazoa</taxon>
        <taxon>Ecdysozoa</taxon>
        <taxon>Nematoda</taxon>
        <taxon>Chromadorea</taxon>
        <taxon>Rhabditida</taxon>
        <taxon>Tylenchina</taxon>
        <taxon>Tylenchomorpha</taxon>
        <taxon>Aphelenchoidea</taxon>
        <taxon>Aphelenchoididae</taxon>
        <taxon>Bursaphelenchus</taxon>
    </lineage>
</organism>
<dbReference type="EMBL" id="CAJFDH010000001">
    <property type="protein sequence ID" value="CAD5205998.1"/>
    <property type="molecule type" value="Genomic_DNA"/>
</dbReference>
<sequence length="288" mass="32718">MNINAELSLQEQLKQELAMGLPFKRVVIPFDYDSGQLLGMKINEKCVITEIDQRPHTCRHSGICSKLVTLFVKSIKLVKDPDNFYQLLKTAEAPKTLHVDRLIPMKPVSSNRRRRLNLDTTTGDKFFTAYLTSTGTTKIEMTLKSDGRYVVVLGVAEGTAGYGLIDIGDIILDVDGAPVLDAEKAKILLNANLKKNNYVTCVTCRAMTMKGIQRVCNVLKYEILYDTLNPEMKLDAALIGRMEAMRLRKSFAKRRKGVYRKTKALRKEKVNRTREEGNGYRHRSRRCK</sequence>
<dbReference type="InterPro" id="IPR036034">
    <property type="entry name" value="PDZ_sf"/>
</dbReference>